<feature type="compositionally biased region" description="Polar residues" evidence="1">
    <location>
        <begin position="75"/>
        <end position="87"/>
    </location>
</feature>
<dbReference type="OrthoDB" id="4753113at2759"/>
<organism evidence="2 3">
    <name type="scientific">Peltaster fructicola</name>
    <dbReference type="NCBI Taxonomy" id="286661"/>
    <lineage>
        <taxon>Eukaryota</taxon>
        <taxon>Fungi</taxon>
        <taxon>Dikarya</taxon>
        <taxon>Ascomycota</taxon>
        <taxon>Pezizomycotina</taxon>
        <taxon>Dothideomycetes</taxon>
        <taxon>Dothideomycetes incertae sedis</taxon>
        <taxon>Peltaster</taxon>
    </lineage>
</organism>
<evidence type="ECO:0000256" key="1">
    <source>
        <dbReference type="SAM" id="MobiDB-lite"/>
    </source>
</evidence>
<feature type="region of interest" description="Disordered" evidence="1">
    <location>
        <begin position="1"/>
        <end position="87"/>
    </location>
</feature>
<gene>
    <name evidence="2" type="ORF">AMS68_005409</name>
</gene>
<name>A0A6H0XYP1_9PEZI</name>
<feature type="compositionally biased region" description="Low complexity" evidence="1">
    <location>
        <begin position="9"/>
        <end position="33"/>
    </location>
</feature>
<protein>
    <submittedName>
        <fullName evidence="2">Uncharacterized protein</fullName>
    </submittedName>
</protein>
<keyword evidence="3" id="KW-1185">Reference proteome</keyword>
<sequence>MPHTKTPGGQQASEKFQKQQAQQQGLGAENAAGHTEGHAPGEAPVASDSGSSYVGVRAGDNLPGEKGISGKTVDTALNTQNSGNTKQ</sequence>
<evidence type="ECO:0000313" key="3">
    <source>
        <dbReference type="Proteomes" id="UP000503462"/>
    </source>
</evidence>
<dbReference type="AlphaFoldDB" id="A0A6H0XYP1"/>
<proteinExistence type="predicted"/>
<accession>A0A6H0XYP1</accession>
<dbReference type="EMBL" id="CP051142">
    <property type="protein sequence ID" value="QIW99891.1"/>
    <property type="molecule type" value="Genomic_DNA"/>
</dbReference>
<reference evidence="2 3" key="1">
    <citation type="journal article" date="2016" name="Sci. Rep.">
        <title>Peltaster fructicola genome reveals evolution from an invasive phytopathogen to an ectophytic parasite.</title>
        <authorList>
            <person name="Xu C."/>
            <person name="Chen H."/>
            <person name="Gleason M.L."/>
            <person name="Xu J.R."/>
            <person name="Liu H."/>
            <person name="Zhang R."/>
            <person name="Sun G."/>
        </authorList>
    </citation>
    <scope>NUCLEOTIDE SEQUENCE [LARGE SCALE GENOMIC DNA]</scope>
    <source>
        <strain evidence="2 3">LNHT1506</strain>
    </source>
</reference>
<evidence type="ECO:0000313" key="2">
    <source>
        <dbReference type="EMBL" id="QIW99891.1"/>
    </source>
</evidence>
<dbReference type="Proteomes" id="UP000503462">
    <property type="component" value="Chromosome 4"/>
</dbReference>